<dbReference type="EMBL" id="JAARYH010000003">
    <property type="protein sequence ID" value="MBC2166747.1"/>
    <property type="molecule type" value="Genomic_DNA"/>
</dbReference>
<evidence type="ECO:0000313" key="8">
    <source>
        <dbReference type="Proteomes" id="UP000585696"/>
    </source>
</evidence>
<evidence type="ECO:0000313" key="1">
    <source>
        <dbReference type="EMBL" id="MBC2166747.1"/>
    </source>
</evidence>
<dbReference type="AlphaFoldDB" id="A0A7X0ZX16"/>
<protein>
    <submittedName>
        <fullName evidence="4">Immunity 22 family protein</fullName>
    </submittedName>
</protein>
<dbReference type="EMBL" id="JAASWV010000018">
    <property type="protein sequence ID" value="MBC2311739.1"/>
    <property type="molecule type" value="Genomic_DNA"/>
</dbReference>
<dbReference type="Proteomes" id="UP000519573">
    <property type="component" value="Unassembled WGS sequence"/>
</dbReference>
<dbReference type="InterPro" id="IPR025560">
    <property type="entry name" value="Imm22"/>
</dbReference>
<evidence type="ECO:0000313" key="2">
    <source>
        <dbReference type="EMBL" id="MBC2283572.1"/>
    </source>
</evidence>
<sequence length="124" mass="14454">MEKNGIVSLWLGNAENIEQLDNYVELKYDDEGESIPSEFLLDFQIDMDDIDEDFIEKAVLDKKYDSFTSLLKDASYEEKIIPKLLKDYSIENDYNAVILLYNFEYEGKTMVANNFDFIASVSYI</sequence>
<dbReference type="Proteomes" id="UP000543005">
    <property type="component" value="Unassembled WGS sequence"/>
</dbReference>
<evidence type="ECO:0000313" key="3">
    <source>
        <dbReference type="EMBL" id="MBC2293081.1"/>
    </source>
</evidence>
<dbReference type="Proteomes" id="UP000565628">
    <property type="component" value="Unassembled WGS sequence"/>
</dbReference>
<comment type="caution">
    <text evidence="4">The sequence shown here is derived from an EMBL/GenBank/DDBJ whole genome shotgun (WGS) entry which is preliminary data.</text>
</comment>
<evidence type="ECO:0000313" key="7">
    <source>
        <dbReference type="Proteomes" id="UP000565628"/>
    </source>
</evidence>
<gene>
    <name evidence="1" type="ORF">HCB26_09230</name>
    <name evidence="2" type="ORF">HCB69_04220</name>
    <name evidence="3" type="ORF">HCC36_07545</name>
    <name evidence="4" type="ORF">HCJ81_12655</name>
</gene>
<name>A0A7X0ZX16_9LIST</name>
<evidence type="ECO:0000313" key="6">
    <source>
        <dbReference type="Proteomes" id="UP000543005"/>
    </source>
</evidence>
<dbReference type="Proteomes" id="UP000585696">
    <property type="component" value="Unassembled WGS sequence"/>
</dbReference>
<reference evidence="5 6" key="1">
    <citation type="submission" date="2020-03" db="EMBL/GenBank/DDBJ databases">
        <title>Soil Listeria distribution.</title>
        <authorList>
            <person name="Liao J."/>
            <person name="Wiedmann M."/>
        </authorList>
    </citation>
    <scope>NUCLEOTIDE SEQUENCE [LARGE SCALE GENOMIC DNA]</scope>
    <source>
        <strain evidence="4 7">FSL L7-0039</strain>
        <strain evidence="3 6">FSL L7-0051</strain>
        <strain evidence="2 8">FSL L7-0054</strain>
        <strain evidence="1 5">FSL L7-0245</strain>
    </source>
</reference>
<accession>A0A7X0ZX16</accession>
<evidence type="ECO:0000313" key="4">
    <source>
        <dbReference type="EMBL" id="MBC2311739.1"/>
    </source>
</evidence>
<dbReference type="EMBL" id="JAARZS010000008">
    <property type="protein sequence ID" value="MBC2283572.1"/>
    <property type="molecule type" value="Genomic_DNA"/>
</dbReference>
<dbReference type="EMBL" id="JAARZT010000012">
    <property type="protein sequence ID" value="MBC2293081.1"/>
    <property type="molecule type" value="Genomic_DNA"/>
</dbReference>
<dbReference type="RefSeq" id="WP_185576534.1">
    <property type="nucleotide sequence ID" value="NZ_JAARYH010000003.1"/>
</dbReference>
<proteinExistence type="predicted"/>
<dbReference type="Pfam" id="PF14112">
    <property type="entry name" value="DUF4284"/>
    <property type="match status" value="1"/>
</dbReference>
<organism evidence="4 7">
    <name type="scientific">Listeria booriae</name>
    <dbReference type="NCBI Taxonomy" id="1552123"/>
    <lineage>
        <taxon>Bacteria</taxon>
        <taxon>Bacillati</taxon>
        <taxon>Bacillota</taxon>
        <taxon>Bacilli</taxon>
        <taxon>Bacillales</taxon>
        <taxon>Listeriaceae</taxon>
        <taxon>Listeria</taxon>
    </lineage>
</organism>
<evidence type="ECO:0000313" key="5">
    <source>
        <dbReference type="Proteomes" id="UP000519573"/>
    </source>
</evidence>